<evidence type="ECO:0000313" key="2">
    <source>
        <dbReference type="Proteomes" id="UP001164539"/>
    </source>
</evidence>
<dbReference type="Proteomes" id="UP001164539">
    <property type="component" value="Chromosome 6"/>
</dbReference>
<proteinExistence type="predicted"/>
<accession>A0ACC1XZY1</accession>
<evidence type="ECO:0000313" key="1">
    <source>
        <dbReference type="EMBL" id="KAJ4716249.1"/>
    </source>
</evidence>
<gene>
    <name evidence="1" type="ORF">OWV82_011295</name>
</gene>
<keyword evidence="2" id="KW-1185">Reference proteome</keyword>
<organism evidence="1 2">
    <name type="scientific">Melia azedarach</name>
    <name type="common">Chinaberry tree</name>
    <dbReference type="NCBI Taxonomy" id="155640"/>
    <lineage>
        <taxon>Eukaryota</taxon>
        <taxon>Viridiplantae</taxon>
        <taxon>Streptophyta</taxon>
        <taxon>Embryophyta</taxon>
        <taxon>Tracheophyta</taxon>
        <taxon>Spermatophyta</taxon>
        <taxon>Magnoliopsida</taxon>
        <taxon>eudicotyledons</taxon>
        <taxon>Gunneridae</taxon>
        <taxon>Pentapetalae</taxon>
        <taxon>rosids</taxon>
        <taxon>malvids</taxon>
        <taxon>Sapindales</taxon>
        <taxon>Meliaceae</taxon>
        <taxon>Melia</taxon>
    </lineage>
</organism>
<dbReference type="EMBL" id="CM051399">
    <property type="protein sequence ID" value="KAJ4716249.1"/>
    <property type="molecule type" value="Genomic_DNA"/>
</dbReference>
<reference evidence="1 2" key="1">
    <citation type="journal article" date="2023" name="Science">
        <title>Complex scaffold remodeling in plant triterpene biosynthesis.</title>
        <authorList>
            <person name="De La Pena R."/>
            <person name="Hodgson H."/>
            <person name="Liu J.C."/>
            <person name="Stephenson M.J."/>
            <person name="Martin A.C."/>
            <person name="Owen C."/>
            <person name="Harkess A."/>
            <person name="Leebens-Mack J."/>
            <person name="Jimenez L.E."/>
            <person name="Osbourn A."/>
            <person name="Sattely E.S."/>
        </authorList>
    </citation>
    <scope>NUCLEOTIDE SEQUENCE [LARGE SCALE GENOMIC DNA]</scope>
    <source>
        <strain evidence="2">cv. JPN11</strain>
        <tissue evidence="1">Leaf</tissue>
    </source>
</reference>
<sequence length="163" mass="18417">MGKSSKSSKSKPSAEPESSTKADRKFEKKLQFYAKVRDTVASLTAKKAIKKKKLRSRQKKLKAYDLSSLSEFLPELKAPRQPNPTAEFKVNCKSRKKLILKEWKQLSTVLNHPAFQAEPLAAIRQHIESTQPVSDEKQKKKINKNGSKKKKGKTSTGHQSLDI</sequence>
<name>A0ACC1XZY1_MELAZ</name>
<protein>
    <submittedName>
        <fullName evidence="1">Ribosome biogenesis protein</fullName>
    </submittedName>
</protein>
<comment type="caution">
    <text evidence="1">The sequence shown here is derived from an EMBL/GenBank/DDBJ whole genome shotgun (WGS) entry which is preliminary data.</text>
</comment>